<dbReference type="Pfam" id="PF04149">
    <property type="entry name" value="DUF397"/>
    <property type="match status" value="1"/>
</dbReference>
<dbReference type="InterPro" id="IPR007278">
    <property type="entry name" value="DUF397"/>
</dbReference>
<reference evidence="3" key="1">
    <citation type="submission" date="2016-10" db="EMBL/GenBank/DDBJ databases">
        <authorList>
            <person name="Varghese N."/>
            <person name="Submissions S."/>
        </authorList>
    </citation>
    <scope>NUCLEOTIDE SEQUENCE [LARGE SCALE GENOMIC DNA]</scope>
    <source>
        <strain evidence="3">DSM 44437</strain>
    </source>
</reference>
<evidence type="ECO:0000259" key="1">
    <source>
        <dbReference type="Pfam" id="PF04149"/>
    </source>
</evidence>
<dbReference type="AlphaFoldDB" id="A0A1H9VTJ8"/>
<sequence>MAAEHTWKRSTYTKDGSPDCVECASDGRVVWIRDSKDRDGERLEVPWFGWRAFLGFVRS</sequence>
<gene>
    <name evidence="2" type="ORF">SAMN04488000_119107</name>
</gene>
<protein>
    <recommendedName>
        <fullName evidence="1">DUF397 domain-containing protein</fullName>
    </recommendedName>
</protein>
<evidence type="ECO:0000313" key="3">
    <source>
        <dbReference type="Proteomes" id="UP000199503"/>
    </source>
</evidence>
<organism evidence="2 3">
    <name type="scientific">Lentzea albida</name>
    <dbReference type="NCBI Taxonomy" id="65499"/>
    <lineage>
        <taxon>Bacteria</taxon>
        <taxon>Bacillati</taxon>
        <taxon>Actinomycetota</taxon>
        <taxon>Actinomycetes</taxon>
        <taxon>Pseudonocardiales</taxon>
        <taxon>Pseudonocardiaceae</taxon>
        <taxon>Lentzea</taxon>
    </lineage>
</organism>
<feature type="domain" description="DUF397" evidence="1">
    <location>
        <begin position="6"/>
        <end position="58"/>
    </location>
</feature>
<dbReference type="Proteomes" id="UP000199503">
    <property type="component" value="Unassembled WGS sequence"/>
</dbReference>
<dbReference type="OrthoDB" id="3430276at2"/>
<keyword evidence="3" id="KW-1185">Reference proteome</keyword>
<name>A0A1H9VTJ8_9PSEU</name>
<dbReference type="EMBL" id="FOFV01000019">
    <property type="protein sequence ID" value="SES24902.1"/>
    <property type="molecule type" value="Genomic_DNA"/>
</dbReference>
<proteinExistence type="predicted"/>
<accession>A0A1H9VTJ8</accession>
<dbReference type="STRING" id="65499.SAMN04488000_119107"/>
<evidence type="ECO:0000313" key="2">
    <source>
        <dbReference type="EMBL" id="SES24902.1"/>
    </source>
</evidence>
<dbReference type="RefSeq" id="WP_089923672.1">
    <property type="nucleotide sequence ID" value="NZ_FOFV01000019.1"/>
</dbReference>